<dbReference type="Pfam" id="PF17408">
    <property type="entry name" value="MCD_N"/>
    <property type="match status" value="1"/>
</dbReference>
<dbReference type="Gene3D" id="3.40.630.150">
    <property type="entry name" value="Malonyl-CoA decarboxylase, catalytic domain"/>
    <property type="match status" value="1"/>
</dbReference>
<accession>L7V3F4</accession>
<feature type="compositionally biased region" description="Basic and acidic residues" evidence="1">
    <location>
        <begin position="431"/>
        <end position="442"/>
    </location>
</feature>
<dbReference type="EC" id="4.1.1.9" evidence="4"/>
<evidence type="ECO:0000313" key="5">
    <source>
        <dbReference type="Proteomes" id="UP000011157"/>
    </source>
</evidence>
<dbReference type="Proteomes" id="UP000011157">
    <property type="component" value="Chromosome"/>
</dbReference>
<reference evidence="4 5" key="1">
    <citation type="journal article" date="2013" name="J. Bacteriol.">
        <title>Complete Genome Sequence of the Frog Pathogen Mycobacterium ulcerans Ecovar Liflandii.</title>
        <authorList>
            <person name="Tobias N.J."/>
            <person name="Doig K.D."/>
            <person name="Medema M.H."/>
            <person name="Chen H."/>
            <person name="Haring V."/>
            <person name="Moore R."/>
            <person name="Seemann T."/>
            <person name="Stinear T.P."/>
        </authorList>
    </citation>
    <scope>NUCLEOTIDE SEQUENCE [LARGE SCALE GENOMIC DNA]</scope>
    <source>
        <strain evidence="4 5">128FXT</strain>
    </source>
</reference>
<dbReference type="GO" id="GO:0050080">
    <property type="term" value="F:malonyl-CoA decarboxylase activity"/>
    <property type="evidence" value="ECO:0007669"/>
    <property type="project" value="UniProtKB-EC"/>
</dbReference>
<dbReference type="AlphaFoldDB" id="L7V3F4"/>
<dbReference type="InterPro" id="IPR007956">
    <property type="entry name" value="Malonyl_CoA_deC_C"/>
</dbReference>
<evidence type="ECO:0000259" key="2">
    <source>
        <dbReference type="Pfam" id="PF05292"/>
    </source>
</evidence>
<feature type="region of interest" description="Disordered" evidence="1">
    <location>
        <begin position="431"/>
        <end position="451"/>
    </location>
</feature>
<evidence type="ECO:0000256" key="1">
    <source>
        <dbReference type="SAM" id="MobiDB-lite"/>
    </source>
</evidence>
<organism evidence="4 5">
    <name type="scientific">Mycobacterium liflandii (strain 128FXT)</name>
    <dbReference type="NCBI Taxonomy" id="459424"/>
    <lineage>
        <taxon>Bacteria</taxon>
        <taxon>Bacillati</taxon>
        <taxon>Actinomycetota</taxon>
        <taxon>Actinomycetes</taxon>
        <taxon>Mycobacteriales</taxon>
        <taxon>Mycobacteriaceae</taxon>
        <taxon>Mycobacterium</taxon>
        <taxon>Mycobacterium ulcerans group</taxon>
    </lineage>
</organism>
<keyword evidence="5" id="KW-1185">Reference proteome</keyword>
<dbReference type="InterPro" id="IPR042303">
    <property type="entry name" value="Malonyl_CoA_deC_C_sf"/>
</dbReference>
<dbReference type="InterPro" id="IPR035372">
    <property type="entry name" value="MCD_N"/>
</dbReference>
<proteinExistence type="predicted"/>
<dbReference type="PATRIC" id="fig|459424.11.peg.1007"/>
<name>L7V3F4_MYCL1</name>
<dbReference type="Gene3D" id="1.20.140.90">
    <property type="entry name" value="Malonyl-CoA decarboxylase, oligemerization domain"/>
    <property type="match status" value="1"/>
</dbReference>
<feature type="domain" description="Malonyl-CoA decarboxylase N-terminal" evidence="3">
    <location>
        <begin position="82"/>
        <end position="169"/>
    </location>
</feature>
<sequence>MSTSDGKQLQQSAGTLSANALSPDIGEKRVDTFATLICECRTLMSDIGEASRRSVAARALSAYSRLDDAERLAFYQHLVRHYDVDEERVRAAYQSWETAKSGGGGETEATALSDATEPARQQLLRRLNHAPGGTFALTSLRADLRRQLGARPELRPLDHDLHHLLASWFNRGFLRMEQVSADPPATLRAQLRRYERVHPMTTSADIGRRLEPPDRRIYAFLHPATGDVPLIFVEIALVRGIPAQVEPLLAPGPALDPENADTACLYSINNALDGLAGIHFGSLLIKQVIEQVSQELPHLTTFVTLSPIPGFRKWLAHQDSDDARNLRAALEHAADYEALDDPEALHPALSTALASYIADERDTDGRPIDPVARFHLSNGAAAWRVNWPADPSALGWRQSYGAMINYHYDPAALERRHETFIRHRIVAVDGPMRKQLDHRKPGEPAQKAPRG</sequence>
<feature type="domain" description="Malonyl-CoA decarboxylase C-terminal" evidence="2">
    <location>
        <begin position="172"/>
        <end position="409"/>
    </location>
</feature>
<evidence type="ECO:0000313" key="4">
    <source>
        <dbReference type="EMBL" id="AGC61013.1"/>
    </source>
</evidence>
<dbReference type="PANTHER" id="PTHR28641">
    <property type="match status" value="1"/>
</dbReference>
<dbReference type="KEGG" id="mli:MULP_00984"/>
<dbReference type="HOGENOM" id="CLU_023433_3_1_11"/>
<keyword evidence="4" id="KW-0456">Lyase</keyword>
<dbReference type="PANTHER" id="PTHR28641:SF1">
    <property type="entry name" value="MALONYL-COA DECARBOXYLASE, MITOCHONDRIAL"/>
    <property type="match status" value="1"/>
</dbReference>
<dbReference type="InterPro" id="IPR038917">
    <property type="entry name" value="Malonyl_CoA_deC"/>
</dbReference>
<dbReference type="Pfam" id="PF05292">
    <property type="entry name" value="MCD"/>
    <property type="match status" value="1"/>
</dbReference>
<dbReference type="EMBL" id="CP003899">
    <property type="protein sequence ID" value="AGC61013.1"/>
    <property type="molecule type" value="Genomic_DNA"/>
</dbReference>
<protein>
    <submittedName>
        <fullName evidence="4">Malonyl-CoA decarboxylase</fullName>
        <ecNumber evidence="4">4.1.1.9</ecNumber>
    </submittedName>
</protein>
<dbReference type="GO" id="GO:0006633">
    <property type="term" value="P:fatty acid biosynthetic process"/>
    <property type="evidence" value="ECO:0007669"/>
    <property type="project" value="InterPro"/>
</dbReference>
<dbReference type="InterPro" id="IPR038351">
    <property type="entry name" value="MCD_N_sf"/>
</dbReference>
<gene>
    <name evidence="4" type="ordered locus">MULP_00984</name>
</gene>
<evidence type="ECO:0000259" key="3">
    <source>
        <dbReference type="Pfam" id="PF17408"/>
    </source>
</evidence>